<protein>
    <submittedName>
        <fullName evidence="1">Uncharacterized protein</fullName>
    </submittedName>
</protein>
<gene>
    <name evidence="1" type="ORF">OOW_P131scaffold00516g1</name>
</gene>
<feature type="non-terminal residue" evidence="1">
    <location>
        <position position="1"/>
    </location>
</feature>
<proteinExistence type="predicted"/>
<accession>L7JAB5</accession>
<reference evidence="1" key="1">
    <citation type="journal article" date="2012" name="PLoS Genet.">
        <title>Comparative analysis of the genomes of two field isolates of the rice blast fungus Magnaporthe oryzae.</title>
        <authorList>
            <person name="Xue M."/>
            <person name="Yang J."/>
            <person name="Li Z."/>
            <person name="Hu S."/>
            <person name="Yao N."/>
            <person name="Dean R.A."/>
            <person name="Zhao W."/>
            <person name="Shen M."/>
            <person name="Zhang H."/>
            <person name="Li C."/>
            <person name="Liu L."/>
            <person name="Cao L."/>
            <person name="Xu X."/>
            <person name="Xing Y."/>
            <person name="Hsiang T."/>
            <person name="Zhang Z."/>
            <person name="Xu J.R."/>
            <person name="Peng Y.L."/>
        </authorList>
    </citation>
    <scope>NUCLEOTIDE SEQUENCE [LARGE SCALE GENOMIC DNA]</scope>
    <source>
        <strain evidence="1">P131</strain>
    </source>
</reference>
<dbReference type="EMBL" id="JH795403">
    <property type="protein sequence ID" value="ELQ65176.1"/>
    <property type="molecule type" value="Genomic_DNA"/>
</dbReference>
<dbReference type="AlphaFoldDB" id="L7JAB5"/>
<organism>
    <name type="scientific">Pyricularia oryzae (strain P131)</name>
    <name type="common">Rice blast fungus</name>
    <name type="synonym">Magnaporthe oryzae</name>
    <dbReference type="NCBI Taxonomy" id="1143193"/>
    <lineage>
        <taxon>Eukaryota</taxon>
        <taxon>Fungi</taxon>
        <taxon>Dikarya</taxon>
        <taxon>Ascomycota</taxon>
        <taxon>Pezizomycotina</taxon>
        <taxon>Sordariomycetes</taxon>
        <taxon>Sordariomycetidae</taxon>
        <taxon>Magnaporthales</taxon>
        <taxon>Pyriculariaceae</taxon>
        <taxon>Pyricularia</taxon>
    </lineage>
</organism>
<evidence type="ECO:0000313" key="1">
    <source>
        <dbReference type="EMBL" id="ELQ65176.1"/>
    </source>
</evidence>
<name>L7JAB5_PYRO1</name>
<sequence length="98" mass="10166">LQGGPAVGGLSKRAAIVLPAETAAGNGALRRHQGAGRQQYGAGVGQVGLDVSQHDCEPVSSTNQKGGVQEQKRYTCVLDLGRQPDIKAQAELAVDLYL</sequence>